<accession>A0A6J5LJS6</accession>
<protein>
    <submittedName>
        <fullName evidence="2">Uncharacterized protein</fullName>
    </submittedName>
</protein>
<gene>
    <name evidence="2" type="ORF">UFOVP273_66</name>
</gene>
<dbReference type="EMBL" id="LR796284">
    <property type="protein sequence ID" value="CAB4134441.1"/>
    <property type="molecule type" value="Genomic_DNA"/>
</dbReference>
<evidence type="ECO:0000256" key="1">
    <source>
        <dbReference type="SAM" id="MobiDB-lite"/>
    </source>
</evidence>
<name>A0A6J5LJS6_9CAUD</name>
<proteinExistence type="predicted"/>
<evidence type="ECO:0000313" key="2">
    <source>
        <dbReference type="EMBL" id="CAB4134441.1"/>
    </source>
</evidence>
<reference evidence="2" key="1">
    <citation type="submission" date="2020-04" db="EMBL/GenBank/DDBJ databases">
        <authorList>
            <person name="Chiriac C."/>
            <person name="Salcher M."/>
            <person name="Ghai R."/>
            <person name="Kavagutti S V."/>
        </authorList>
    </citation>
    <scope>NUCLEOTIDE SEQUENCE</scope>
</reference>
<feature type="region of interest" description="Disordered" evidence="1">
    <location>
        <begin position="46"/>
        <end position="86"/>
    </location>
</feature>
<organism evidence="2">
    <name type="scientific">uncultured Caudovirales phage</name>
    <dbReference type="NCBI Taxonomy" id="2100421"/>
    <lineage>
        <taxon>Viruses</taxon>
        <taxon>Duplodnaviria</taxon>
        <taxon>Heunggongvirae</taxon>
        <taxon>Uroviricota</taxon>
        <taxon>Caudoviricetes</taxon>
        <taxon>Peduoviridae</taxon>
        <taxon>Maltschvirus</taxon>
        <taxon>Maltschvirus maltsch</taxon>
    </lineage>
</organism>
<sequence length="108" mass="12405">MLKLHTRLKTGKMPGGIVKYPKFYLADKSSRRSVERARLNRLINKEHIMPQQPQFPMPPDLPTNWPIWPKPGEMPSMDEMSSELDDGSCPDCGSPMYMGQCINKMCKH</sequence>